<accession>E2ACK0</accession>
<dbReference type="Proteomes" id="UP000000311">
    <property type="component" value="Unassembled WGS sequence"/>
</dbReference>
<reference evidence="1 2" key="1">
    <citation type="journal article" date="2010" name="Science">
        <title>Genomic comparison of the ants Camponotus floridanus and Harpegnathos saltator.</title>
        <authorList>
            <person name="Bonasio R."/>
            <person name="Zhang G."/>
            <person name="Ye C."/>
            <person name="Mutti N.S."/>
            <person name="Fang X."/>
            <person name="Qin N."/>
            <person name="Donahue G."/>
            <person name="Yang P."/>
            <person name="Li Q."/>
            <person name="Li C."/>
            <person name="Zhang P."/>
            <person name="Huang Z."/>
            <person name="Berger S.L."/>
            <person name="Reinberg D."/>
            <person name="Wang J."/>
            <person name="Liebig J."/>
        </authorList>
    </citation>
    <scope>NUCLEOTIDE SEQUENCE [LARGE SCALE GENOMIC DNA]</scope>
    <source>
        <strain evidence="2">C129</strain>
    </source>
</reference>
<evidence type="ECO:0000313" key="1">
    <source>
        <dbReference type="EMBL" id="EFN68835.1"/>
    </source>
</evidence>
<dbReference type="AlphaFoldDB" id="E2ACK0"/>
<keyword evidence="2" id="KW-1185">Reference proteome</keyword>
<evidence type="ECO:0000313" key="2">
    <source>
        <dbReference type="Proteomes" id="UP000000311"/>
    </source>
</evidence>
<name>E2ACK0_CAMFO</name>
<sequence>MCVPDATTAAFSHTVWFKGKRDHYAQLHDKLSGQRSMYLTLNSATDYCENANSSLWSYTPPKMELLSVIAIIGLSRSASLAKRYNYPGAVIDEYESADGKAPPGCPRHPRPFDGRSNNHPVLTTSPICPEDARQPLRMYCDVCEHNQYCRNITMVVCTYWEASIRPLFSLRKIEVESGSLGPILPQYNNNGTVLIRKRACEDRAFAIIGECK</sequence>
<dbReference type="InParanoid" id="E2ACK0"/>
<dbReference type="EMBL" id="GL438539">
    <property type="protein sequence ID" value="EFN68835.1"/>
    <property type="molecule type" value="Genomic_DNA"/>
</dbReference>
<gene>
    <name evidence="1" type="ORF">EAG_07456</name>
</gene>
<protein>
    <submittedName>
        <fullName evidence="1">Uncharacterized protein</fullName>
    </submittedName>
</protein>
<organism evidence="2">
    <name type="scientific">Camponotus floridanus</name>
    <name type="common">Florida carpenter ant</name>
    <dbReference type="NCBI Taxonomy" id="104421"/>
    <lineage>
        <taxon>Eukaryota</taxon>
        <taxon>Metazoa</taxon>
        <taxon>Ecdysozoa</taxon>
        <taxon>Arthropoda</taxon>
        <taxon>Hexapoda</taxon>
        <taxon>Insecta</taxon>
        <taxon>Pterygota</taxon>
        <taxon>Neoptera</taxon>
        <taxon>Endopterygota</taxon>
        <taxon>Hymenoptera</taxon>
        <taxon>Apocrita</taxon>
        <taxon>Aculeata</taxon>
        <taxon>Formicoidea</taxon>
        <taxon>Formicidae</taxon>
        <taxon>Formicinae</taxon>
        <taxon>Camponotus</taxon>
    </lineage>
</organism>
<proteinExistence type="predicted"/>